<name>A0A5P1F416_ASPOF</name>
<sequence>MEFDSEIVAYDFYNEYAHSEGFSIRRASYAADKQRVLTSRTFVCCKEGLRKADKRDDLTRNPRRETMTSCGAIMGIKLVKRTGKYSVYRFSEEHNHPLINQEYVHFMPSHRKITSSDEAFLDLTANSGLSPKSAFELMGEQACGRESIRFSKVDQKNYLRTK</sequence>
<dbReference type="Proteomes" id="UP000243459">
    <property type="component" value="Chromosome 4"/>
</dbReference>
<gene>
    <name evidence="2" type="ORF">A4U43_C04F27340</name>
</gene>
<dbReference type="Gramene" id="ONK73108">
    <property type="protein sequence ID" value="ONK73108"/>
    <property type="gene ID" value="A4U43_C04F27340"/>
</dbReference>
<dbReference type="AlphaFoldDB" id="A0A5P1F416"/>
<protein>
    <recommendedName>
        <fullName evidence="1">FAR1 domain-containing protein</fullName>
    </recommendedName>
</protein>
<accession>A0A5P1F416</accession>
<keyword evidence="3" id="KW-1185">Reference proteome</keyword>
<proteinExistence type="predicted"/>
<dbReference type="EMBL" id="CM007384">
    <property type="protein sequence ID" value="ONK73108.1"/>
    <property type="molecule type" value="Genomic_DNA"/>
</dbReference>
<evidence type="ECO:0000313" key="2">
    <source>
        <dbReference type="EMBL" id="ONK73108.1"/>
    </source>
</evidence>
<dbReference type="OMA" id="MENNCME"/>
<evidence type="ECO:0000259" key="1">
    <source>
        <dbReference type="Pfam" id="PF03101"/>
    </source>
</evidence>
<reference evidence="3" key="1">
    <citation type="journal article" date="2017" name="Nat. Commun.">
        <title>The asparagus genome sheds light on the origin and evolution of a young Y chromosome.</title>
        <authorList>
            <person name="Harkess A."/>
            <person name="Zhou J."/>
            <person name="Xu C."/>
            <person name="Bowers J.E."/>
            <person name="Van der Hulst R."/>
            <person name="Ayyampalayam S."/>
            <person name="Mercati F."/>
            <person name="Riccardi P."/>
            <person name="McKain M.R."/>
            <person name="Kakrana A."/>
            <person name="Tang H."/>
            <person name="Ray J."/>
            <person name="Groenendijk J."/>
            <person name="Arikit S."/>
            <person name="Mathioni S.M."/>
            <person name="Nakano M."/>
            <person name="Shan H."/>
            <person name="Telgmann-Rauber A."/>
            <person name="Kanno A."/>
            <person name="Yue Z."/>
            <person name="Chen H."/>
            <person name="Li W."/>
            <person name="Chen Y."/>
            <person name="Xu X."/>
            <person name="Zhang Y."/>
            <person name="Luo S."/>
            <person name="Chen H."/>
            <person name="Gao J."/>
            <person name="Mao Z."/>
            <person name="Pires J.C."/>
            <person name="Luo M."/>
            <person name="Kudrna D."/>
            <person name="Wing R.A."/>
            <person name="Meyers B.C."/>
            <person name="Yi K."/>
            <person name="Kong H."/>
            <person name="Lavrijsen P."/>
            <person name="Sunseri F."/>
            <person name="Falavigna A."/>
            <person name="Ye Y."/>
            <person name="Leebens-Mack J.H."/>
            <person name="Chen G."/>
        </authorList>
    </citation>
    <scope>NUCLEOTIDE SEQUENCE [LARGE SCALE GENOMIC DNA]</scope>
    <source>
        <strain evidence="3">cv. DH0086</strain>
    </source>
</reference>
<dbReference type="PANTHER" id="PTHR46328">
    <property type="entry name" value="FAR-RED IMPAIRED RESPONSIVE (FAR1) FAMILY PROTEIN-RELATED"/>
    <property type="match status" value="1"/>
</dbReference>
<feature type="domain" description="FAR1" evidence="1">
    <location>
        <begin position="11"/>
        <end position="99"/>
    </location>
</feature>
<dbReference type="InterPro" id="IPR004330">
    <property type="entry name" value="FAR1_DNA_bnd_dom"/>
</dbReference>
<dbReference type="PANTHER" id="PTHR46328:SF34">
    <property type="entry name" value="PROTEIN FAR1-RELATED SEQUENCE 5-LIKE"/>
    <property type="match status" value="1"/>
</dbReference>
<dbReference type="Pfam" id="PF03101">
    <property type="entry name" value="FAR1"/>
    <property type="match status" value="1"/>
</dbReference>
<evidence type="ECO:0000313" key="3">
    <source>
        <dbReference type="Proteomes" id="UP000243459"/>
    </source>
</evidence>
<organism evidence="2 3">
    <name type="scientific">Asparagus officinalis</name>
    <name type="common">Garden asparagus</name>
    <dbReference type="NCBI Taxonomy" id="4686"/>
    <lineage>
        <taxon>Eukaryota</taxon>
        <taxon>Viridiplantae</taxon>
        <taxon>Streptophyta</taxon>
        <taxon>Embryophyta</taxon>
        <taxon>Tracheophyta</taxon>
        <taxon>Spermatophyta</taxon>
        <taxon>Magnoliopsida</taxon>
        <taxon>Liliopsida</taxon>
        <taxon>Asparagales</taxon>
        <taxon>Asparagaceae</taxon>
        <taxon>Asparagoideae</taxon>
        <taxon>Asparagus</taxon>
    </lineage>
</organism>